<evidence type="ECO:0000313" key="12">
    <source>
        <dbReference type="EMBL" id="GAA0503883.1"/>
    </source>
</evidence>
<reference evidence="13" key="1">
    <citation type="journal article" date="2019" name="Int. J. Syst. Evol. Microbiol.">
        <title>The Global Catalogue of Microorganisms (GCM) 10K type strain sequencing project: providing services to taxonomists for standard genome sequencing and annotation.</title>
        <authorList>
            <consortium name="The Broad Institute Genomics Platform"/>
            <consortium name="The Broad Institute Genome Sequencing Center for Infectious Disease"/>
            <person name="Wu L."/>
            <person name="Ma J."/>
        </authorList>
    </citation>
    <scope>NUCLEOTIDE SEQUENCE [LARGE SCALE GENOMIC DNA]</scope>
    <source>
        <strain evidence="13">JCM 12389</strain>
    </source>
</reference>
<dbReference type="EC" id="2.7.4.9" evidence="2 10"/>
<feature type="domain" description="Thymidylate kinase-like" evidence="11">
    <location>
        <begin position="8"/>
        <end position="196"/>
    </location>
</feature>
<dbReference type="InterPro" id="IPR018094">
    <property type="entry name" value="Thymidylate_kinase"/>
</dbReference>
<evidence type="ECO:0000256" key="7">
    <source>
        <dbReference type="ARBA" id="ARBA00022777"/>
    </source>
</evidence>
<dbReference type="Pfam" id="PF02223">
    <property type="entry name" value="Thymidylate_kin"/>
    <property type="match status" value="1"/>
</dbReference>
<dbReference type="NCBIfam" id="TIGR00041">
    <property type="entry name" value="DTMP_kinase"/>
    <property type="match status" value="1"/>
</dbReference>
<evidence type="ECO:0000256" key="8">
    <source>
        <dbReference type="ARBA" id="ARBA00022840"/>
    </source>
</evidence>
<feature type="binding site" evidence="10">
    <location>
        <begin position="10"/>
        <end position="17"/>
    </location>
    <ligand>
        <name>ATP</name>
        <dbReference type="ChEBI" id="CHEBI:30616"/>
    </ligand>
</feature>
<comment type="caution">
    <text evidence="12">The sequence shown here is derived from an EMBL/GenBank/DDBJ whole genome shotgun (WGS) entry which is preliminary data.</text>
</comment>
<comment type="catalytic activity">
    <reaction evidence="9 10">
        <text>dTMP + ATP = dTDP + ADP</text>
        <dbReference type="Rhea" id="RHEA:13517"/>
        <dbReference type="ChEBI" id="CHEBI:30616"/>
        <dbReference type="ChEBI" id="CHEBI:58369"/>
        <dbReference type="ChEBI" id="CHEBI:63528"/>
        <dbReference type="ChEBI" id="CHEBI:456216"/>
        <dbReference type="EC" id="2.7.4.9"/>
    </reaction>
</comment>
<comment type="function">
    <text evidence="10">Phosphorylation of dTMP to form dTDP in both de novo and salvage pathways of dTTP synthesis.</text>
</comment>
<keyword evidence="4 10" id="KW-0808">Transferase</keyword>
<dbReference type="PANTHER" id="PTHR10344:SF4">
    <property type="entry name" value="UMP-CMP KINASE 2, MITOCHONDRIAL"/>
    <property type="match status" value="1"/>
</dbReference>
<dbReference type="Proteomes" id="UP001500880">
    <property type="component" value="Unassembled WGS sequence"/>
</dbReference>
<dbReference type="CDD" id="cd01672">
    <property type="entry name" value="TMPK"/>
    <property type="match status" value="1"/>
</dbReference>
<keyword evidence="6 10" id="KW-0547">Nucleotide-binding</keyword>
<dbReference type="InterPro" id="IPR018095">
    <property type="entry name" value="Thymidylate_kin_CS"/>
</dbReference>
<gene>
    <name evidence="10 12" type="primary">tmk</name>
    <name evidence="12" type="ORF">GCM10008986_34290</name>
</gene>
<evidence type="ECO:0000256" key="1">
    <source>
        <dbReference type="ARBA" id="ARBA00009776"/>
    </source>
</evidence>
<evidence type="ECO:0000256" key="4">
    <source>
        <dbReference type="ARBA" id="ARBA00022679"/>
    </source>
</evidence>
<dbReference type="HAMAP" id="MF_00165">
    <property type="entry name" value="Thymidylate_kinase"/>
    <property type="match status" value="1"/>
</dbReference>
<dbReference type="InterPro" id="IPR039430">
    <property type="entry name" value="Thymidylate_kin-like_dom"/>
</dbReference>
<dbReference type="InterPro" id="IPR027417">
    <property type="entry name" value="P-loop_NTPase"/>
</dbReference>
<comment type="similarity">
    <text evidence="1 10">Belongs to the thymidylate kinase family.</text>
</comment>
<keyword evidence="7 10" id="KW-0418">Kinase</keyword>
<keyword evidence="13" id="KW-1185">Reference proteome</keyword>
<evidence type="ECO:0000256" key="2">
    <source>
        <dbReference type="ARBA" id="ARBA00012980"/>
    </source>
</evidence>
<organism evidence="12 13">
    <name type="scientific">Salinibacillus aidingensis</name>
    <dbReference type="NCBI Taxonomy" id="237684"/>
    <lineage>
        <taxon>Bacteria</taxon>
        <taxon>Bacillati</taxon>
        <taxon>Bacillota</taxon>
        <taxon>Bacilli</taxon>
        <taxon>Bacillales</taxon>
        <taxon>Bacillaceae</taxon>
        <taxon>Salinibacillus</taxon>
    </lineage>
</organism>
<evidence type="ECO:0000256" key="3">
    <source>
        <dbReference type="ARBA" id="ARBA00017144"/>
    </source>
</evidence>
<evidence type="ECO:0000313" key="13">
    <source>
        <dbReference type="Proteomes" id="UP001500880"/>
    </source>
</evidence>
<evidence type="ECO:0000256" key="9">
    <source>
        <dbReference type="ARBA" id="ARBA00048743"/>
    </source>
</evidence>
<keyword evidence="8 10" id="KW-0067">ATP-binding</keyword>
<evidence type="ECO:0000256" key="6">
    <source>
        <dbReference type="ARBA" id="ARBA00022741"/>
    </source>
</evidence>
<name>A0ABP3LMJ9_9BACI</name>
<dbReference type="PANTHER" id="PTHR10344">
    <property type="entry name" value="THYMIDYLATE KINASE"/>
    <property type="match status" value="1"/>
</dbReference>
<sequence>MKGLFITFEGGEGAGKTSIIEEINEKLLEKGYQTIKTREPGGIKISEKIRDVILDRSHTEMDARTEALLYAAARRQHLAEKVIPKLEQGFIILCDRFIDSSLVYQGYARGLGIEDVYDINRFAIQDCMPDVTFLLDIPPEKGMERIQGNAEREQNRLDLEDLSFHKKVYEGYQLIADRFPERIRRIDAGQPFKQVLEASLKELDAYLR</sequence>
<dbReference type="PROSITE" id="PS01331">
    <property type="entry name" value="THYMIDYLATE_KINASE"/>
    <property type="match status" value="1"/>
</dbReference>
<dbReference type="Gene3D" id="3.40.50.300">
    <property type="entry name" value="P-loop containing nucleotide triphosphate hydrolases"/>
    <property type="match status" value="1"/>
</dbReference>
<dbReference type="SUPFAM" id="SSF52540">
    <property type="entry name" value="P-loop containing nucleoside triphosphate hydrolases"/>
    <property type="match status" value="1"/>
</dbReference>
<evidence type="ECO:0000259" key="11">
    <source>
        <dbReference type="Pfam" id="PF02223"/>
    </source>
</evidence>
<keyword evidence="5 10" id="KW-0545">Nucleotide biosynthesis</keyword>
<evidence type="ECO:0000256" key="5">
    <source>
        <dbReference type="ARBA" id="ARBA00022727"/>
    </source>
</evidence>
<dbReference type="EMBL" id="BAAADO010000011">
    <property type="protein sequence ID" value="GAA0503883.1"/>
    <property type="molecule type" value="Genomic_DNA"/>
</dbReference>
<accession>A0ABP3LMJ9</accession>
<evidence type="ECO:0000256" key="10">
    <source>
        <dbReference type="HAMAP-Rule" id="MF_00165"/>
    </source>
</evidence>
<protein>
    <recommendedName>
        <fullName evidence="3 10">Thymidylate kinase</fullName>
        <ecNumber evidence="2 10">2.7.4.9</ecNumber>
    </recommendedName>
    <alternativeName>
        <fullName evidence="10">dTMP kinase</fullName>
    </alternativeName>
</protein>
<dbReference type="GO" id="GO:0016301">
    <property type="term" value="F:kinase activity"/>
    <property type="evidence" value="ECO:0007669"/>
    <property type="project" value="UniProtKB-KW"/>
</dbReference>
<dbReference type="RefSeq" id="WP_343843881.1">
    <property type="nucleotide sequence ID" value="NZ_BAAADO010000011.1"/>
</dbReference>
<proteinExistence type="inferred from homology"/>